<evidence type="ECO:0000313" key="1">
    <source>
        <dbReference type="EMBL" id="CAG6525644.1"/>
    </source>
</evidence>
<accession>A0A8D8H015</accession>
<sequence length="115" mass="13264">MCKEETKQAQKTKRYFKNLRPRAHIHTRGSERTTPGYSRRSAAEQFHDYSAGIVLDVAVGSPSQRQHLGRQYKNLPPVYFFCKTKVWNLSKPRIAVGQSRKICTAVPTWMRILTA</sequence>
<protein>
    <submittedName>
        <fullName evidence="1">(northern house mosquito) hypothetical protein</fullName>
    </submittedName>
</protein>
<organism evidence="1">
    <name type="scientific">Culex pipiens</name>
    <name type="common">House mosquito</name>
    <dbReference type="NCBI Taxonomy" id="7175"/>
    <lineage>
        <taxon>Eukaryota</taxon>
        <taxon>Metazoa</taxon>
        <taxon>Ecdysozoa</taxon>
        <taxon>Arthropoda</taxon>
        <taxon>Hexapoda</taxon>
        <taxon>Insecta</taxon>
        <taxon>Pterygota</taxon>
        <taxon>Neoptera</taxon>
        <taxon>Endopterygota</taxon>
        <taxon>Diptera</taxon>
        <taxon>Nematocera</taxon>
        <taxon>Culicoidea</taxon>
        <taxon>Culicidae</taxon>
        <taxon>Culicinae</taxon>
        <taxon>Culicini</taxon>
        <taxon>Culex</taxon>
        <taxon>Culex</taxon>
    </lineage>
</organism>
<reference evidence="1" key="1">
    <citation type="submission" date="2021-05" db="EMBL/GenBank/DDBJ databases">
        <authorList>
            <person name="Alioto T."/>
            <person name="Alioto T."/>
            <person name="Gomez Garrido J."/>
        </authorList>
    </citation>
    <scope>NUCLEOTIDE SEQUENCE</scope>
</reference>
<dbReference type="EMBL" id="HBUE01297942">
    <property type="protein sequence ID" value="CAG6577352.1"/>
    <property type="molecule type" value="Transcribed_RNA"/>
</dbReference>
<proteinExistence type="predicted"/>
<name>A0A8D8H015_CULPI</name>
<dbReference type="EMBL" id="HBUE01192019">
    <property type="protein sequence ID" value="CAG6525644.1"/>
    <property type="molecule type" value="Transcribed_RNA"/>
</dbReference>
<dbReference type="AlphaFoldDB" id="A0A8D8H015"/>